<evidence type="ECO:0000313" key="7">
    <source>
        <dbReference type="EMBL" id="KPL84217.1"/>
    </source>
</evidence>
<proteinExistence type="inferred from homology"/>
<dbReference type="OrthoDB" id="9769919at2"/>
<keyword evidence="4 5" id="KW-0472">Membrane</keyword>
<organism evidence="7 8">
    <name type="scientific">Thermanaerothrix daxensis</name>
    <dbReference type="NCBI Taxonomy" id="869279"/>
    <lineage>
        <taxon>Bacteria</taxon>
        <taxon>Bacillati</taxon>
        <taxon>Chloroflexota</taxon>
        <taxon>Anaerolineae</taxon>
        <taxon>Anaerolineales</taxon>
        <taxon>Anaerolineaceae</taxon>
        <taxon>Thermanaerothrix</taxon>
    </lineage>
</organism>
<dbReference type="PROSITE" id="PS50928">
    <property type="entry name" value="ABC_TM1"/>
    <property type="match status" value="1"/>
</dbReference>
<dbReference type="PATRIC" id="fig|869279.4.peg.692"/>
<keyword evidence="2 5" id="KW-0812">Transmembrane</keyword>
<evidence type="ECO:0000256" key="5">
    <source>
        <dbReference type="RuleBase" id="RU363032"/>
    </source>
</evidence>
<dbReference type="STRING" id="869279.SE15_03410"/>
<feature type="transmembrane region" description="Helical" evidence="5">
    <location>
        <begin position="259"/>
        <end position="286"/>
    </location>
</feature>
<evidence type="ECO:0000256" key="2">
    <source>
        <dbReference type="ARBA" id="ARBA00022692"/>
    </source>
</evidence>
<keyword evidence="5" id="KW-0813">Transport</keyword>
<evidence type="ECO:0000256" key="3">
    <source>
        <dbReference type="ARBA" id="ARBA00022989"/>
    </source>
</evidence>
<dbReference type="GO" id="GO:0005886">
    <property type="term" value="C:plasma membrane"/>
    <property type="evidence" value="ECO:0007669"/>
    <property type="project" value="UniProtKB-SubCell"/>
</dbReference>
<feature type="transmembrane region" description="Helical" evidence="5">
    <location>
        <begin position="150"/>
        <end position="174"/>
    </location>
</feature>
<sequence>MRRYLTRKILIYLLTFFLAVTIDWLIPRFMPGDPIRNMLARVSVASNASAIQMMYDYYARLFGLDLPLWQQYLNFWKALFQGNLGISTYLFPTPVIEVLKRAVPYDVFLLVPSILLAWYAGNNFGAFAARSKRLDNFVLPLSYVLTATPYMWLGILLAWFFGIVLGLFPIAGAYSFSLRPTWSWTFLLDLLHHWFLPFASLFIIDFGGWAIGMRNMIIYELEAEYSRYLTALGAPQHLIRRYAFNNAILPQITGLALKLGVIVAGALVTEVVFSYPGIGYLLLAAIQNQDYFLIQGCFLFIILGVLIANFVIDLVYIVVDPRTRRGMVGESA</sequence>
<feature type="transmembrane region" description="Helical" evidence="5">
    <location>
        <begin position="9"/>
        <end position="26"/>
    </location>
</feature>
<accession>A0A0P6YN89</accession>
<feature type="transmembrane region" description="Helical" evidence="5">
    <location>
        <begin position="194"/>
        <end position="212"/>
    </location>
</feature>
<evidence type="ECO:0000313" key="8">
    <source>
        <dbReference type="Proteomes" id="UP000050544"/>
    </source>
</evidence>
<keyword evidence="3 5" id="KW-1133">Transmembrane helix</keyword>
<dbReference type="CDD" id="cd06261">
    <property type="entry name" value="TM_PBP2"/>
    <property type="match status" value="1"/>
</dbReference>
<dbReference type="PANTHER" id="PTHR43376">
    <property type="entry name" value="OLIGOPEPTIDE TRANSPORT SYSTEM PERMEASE PROTEIN"/>
    <property type="match status" value="1"/>
</dbReference>
<dbReference type="EMBL" id="LGKO01000002">
    <property type="protein sequence ID" value="KPL84217.1"/>
    <property type="molecule type" value="Genomic_DNA"/>
</dbReference>
<dbReference type="RefSeq" id="WP_054520686.1">
    <property type="nucleotide sequence ID" value="NZ_LGKO01000002.1"/>
</dbReference>
<protein>
    <submittedName>
        <fullName evidence="7">Peptide ABC transporter permease</fullName>
    </submittedName>
</protein>
<dbReference type="InterPro" id="IPR000515">
    <property type="entry name" value="MetI-like"/>
</dbReference>
<keyword evidence="8" id="KW-1185">Reference proteome</keyword>
<dbReference type="Pfam" id="PF00528">
    <property type="entry name" value="BPD_transp_1"/>
    <property type="match status" value="1"/>
</dbReference>
<gene>
    <name evidence="7" type="ORF">SE15_03410</name>
</gene>
<comment type="subcellular location">
    <subcellularLocation>
        <location evidence="5">Cell membrane</location>
        <topology evidence="5">Multi-pass membrane protein</topology>
    </subcellularLocation>
    <subcellularLocation>
        <location evidence="1">Membrane</location>
        <topology evidence="1">Multi-pass membrane protein</topology>
    </subcellularLocation>
</comment>
<dbReference type="Proteomes" id="UP000050544">
    <property type="component" value="Unassembled WGS sequence"/>
</dbReference>
<evidence type="ECO:0000259" key="6">
    <source>
        <dbReference type="PROSITE" id="PS50928"/>
    </source>
</evidence>
<comment type="similarity">
    <text evidence="5">Belongs to the binding-protein-dependent transport system permease family.</text>
</comment>
<feature type="domain" description="ABC transmembrane type-1" evidence="6">
    <location>
        <begin position="103"/>
        <end position="312"/>
    </location>
</feature>
<reference evidence="7 8" key="1">
    <citation type="submission" date="2015-07" db="EMBL/GenBank/DDBJ databases">
        <title>Whole genome sequence of Thermanaerothrix daxensis DSM 23592.</title>
        <authorList>
            <person name="Hemp J."/>
            <person name="Ward L.M."/>
            <person name="Pace L.A."/>
            <person name="Fischer W.W."/>
        </authorList>
    </citation>
    <scope>NUCLEOTIDE SEQUENCE [LARGE SCALE GENOMIC DNA]</scope>
    <source>
        <strain evidence="7 8">GNS-1</strain>
    </source>
</reference>
<dbReference type="PANTHER" id="PTHR43376:SF1">
    <property type="entry name" value="OLIGOPEPTIDE TRANSPORT SYSTEM PERMEASE PROTEIN"/>
    <property type="match status" value="1"/>
</dbReference>
<name>A0A0P6YN89_9CHLR</name>
<comment type="caution">
    <text evidence="7">The sequence shown here is derived from an EMBL/GenBank/DDBJ whole genome shotgun (WGS) entry which is preliminary data.</text>
</comment>
<dbReference type="AlphaFoldDB" id="A0A0P6YN89"/>
<dbReference type="GO" id="GO:0055085">
    <property type="term" value="P:transmembrane transport"/>
    <property type="evidence" value="ECO:0007669"/>
    <property type="project" value="InterPro"/>
</dbReference>
<evidence type="ECO:0000256" key="4">
    <source>
        <dbReference type="ARBA" id="ARBA00023136"/>
    </source>
</evidence>
<evidence type="ECO:0000256" key="1">
    <source>
        <dbReference type="ARBA" id="ARBA00004141"/>
    </source>
</evidence>
<feature type="transmembrane region" description="Helical" evidence="5">
    <location>
        <begin position="107"/>
        <end position="129"/>
    </location>
</feature>
<feature type="transmembrane region" description="Helical" evidence="5">
    <location>
        <begin position="292"/>
        <end position="319"/>
    </location>
</feature>